<organism evidence="6 7">
    <name type="scientific">Diploscapter pachys</name>
    <dbReference type="NCBI Taxonomy" id="2018661"/>
    <lineage>
        <taxon>Eukaryota</taxon>
        <taxon>Metazoa</taxon>
        <taxon>Ecdysozoa</taxon>
        <taxon>Nematoda</taxon>
        <taxon>Chromadorea</taxon>
        <taxon>Rhabditida</taxon>
        <taxon>Rhabditina</taxon>
        <taxon>Rhabditomorpha</taxon>
        <taxon>Rhabditoidea</taxon>
        <taxon>Rhabditidae</taxon>
        <taxon>Diploscapter</taxon>
    </lineage>
</organism>
<feature type="domain" description="PH" evidence="4">
    <location>
        <begin position="9"/>
        <end position="104"/>
    </location>
</feature>
<dbReference type="PANTHER" id="PTHR19308">
    <property type="entry name" value="PHOSPHATIDYLCHOLINE TRANSFER PROTEIN"/>
    <property type="match status" value="1"/>
</dbReference>
<dbReference type="GO" id="GO:0005783">
    <property type="term" value="C:endoplasmic reticulum"/>
    <property type="evidence" value="ECO:0007669"/>
    <property type="project" value="UniProtKB-SubCell"/>
</dbReference>
<feature type="region of interest" description="Disordered" evidence="3">
    <location>
        <begin position="208"/>
        <end position="339"/>
    </location>
</feature>
<feature type="compositionally biased region" description="Low complexity" evidence="3">
    <location>
        <begin position="287"/>
        <end position="305"/>
    </location>
</feature>
<dbReference type="InterPro" id="IPR001849">
    <property type="entry name" value="PH_domain"/>
</dbReference>
<dbReference type="GO" id="GO:0035621">
    <property type="term" value="P:ER to Golgi ceramide transport"/>
    <property type="evidence" value="ECO:0007669"/>
    <property type="project" value="TreeGrafter"/>
</dbReference>
<protein>
    <recommendedName>
        <fullName evidence="8">Collagen type IV alpha-3-binding protein</fullName>
    </recommendedName>
</protein>
<dbReference type="Proteomes" id="UP000218231">
    <property type="component" value="Unassembled WGS sequence"/>
</dbReference>
<dbReference type="SUPFAM" id="SSF50729">
    <property type="entry name" value="PH domain-like"/>
    <property type="match status" value="1"/>
</dbReference>
<dbReference type="PROSITE" id="PS50003">
    <property type="entry name" value="PH_DOMAIN"/>
    <property type="match status" value="1"/>
</dbReference>
<evidence type="ECO:0000313" key="6">
    <source>
        <dbReference type="EMBL" id="PAV58248.1"/>
    </source>
</evidence>
<accession>A0A2A2J8Z8</accession>
<dbReference type="InterPro" id="IPR023393">
    <property type="entry name" value="START-like_dom_sf"/>
</dbReference>
<feature type="compositionally biased region" description="Basic and acidic residues" evidence="3">
    <location>
        <begin position="264"/>
        <end position="273"/>
    </location>
</feature>
<dbReference type="SUPFAM" id="SSF55961">
    <property type="entry name" value="Bet v1-like"/>
    <property type="match status" value="1"/>
</dbReference>
<evidence type="ECO:0000256" key="1">
    <source>
        <dbReference type="ARBA" id="ARBA00004240"/>
    </source>
</evidence>
<comment type="caution">
    <text evidence="6">The sequence shown here is derived from an EMBL/GenBank/DDBJ whole genome shotgun (WGS) entry which is preliminary data.</text>
</comment>
<dbReference type="Pfam" id="PF01852">
    <property type="entry name" value="START"/>
    <property type="match status" value="1"/>
</dbReference>
<feature type="compositionally biased region" description="Polar residues" evidence="3">
    <location>
        <begin position="237"/>
        <end position="259"/>
    </location>
</feature>
<dbReference type="PROSITE" id="PS50848">
    <property type="entry name" value="START"/>
    <property type="match status" value="1"/>
</dbReference>
<dbReference type="EMBL" id="LIAE01010590">
    <property type="protein sequence ID" value="PAV58248.1"/>
    <property type="molecule type" value="Genomic_DNA"/>
</dbReference>
<feature type="compositionally biased region" description="Low complexity" evidence="3">
    <location>
        <begin position="211"/>
        <end position="228"/>
    </location>
</feature>
<evidence type="ECO:0008006" key="8">
    <source>
        <dbReference type="Google" id="ProtNLM"/>
    </source>
</evidence>
<evidence type="ECO:0000256" key="3">
    <source>
        <dbReference type="SAM" id="MobiDB-lite"/>
    </source>
</evidence>
<dbReference type="PANTHER" id="PTHR19308:SF53">
    <property type="entry name" value="CERAMIDE TRANSFER PROTEIN"/>
    <property type="match status" value="1"/>
</dbReference>
<keyword evidence="2" id="KW-0256">Endoplasmic reticulum</keyword>
<feature type="compositionally biased region" description="Basic and acidic residues" evidence="3">
    <location>
        <begin position="306"/>
        <end position="319"/>
    </location>
</feature>
<dbReference type="Pfam" id="PF00169">
    <property type="entry name" value="PH"/>
    <property type="match status" value="1"/>
</dbReference>
<feature type="compositionally biased region" description="Low complexity" evidence="3">
    <location>
        <begin position="107"/>
        <end position="121"/>
    </location>
</feature>
<comment type="subcellular location">
    <subcellularLocation>
        <location evidence="1">Endoplasmic reticulum</location>
    </subcellularLocation>
</comment>
<dbReference type="InterPro" id="IPR002913">
    <property type="entry name" value="START_lipid-bd_dom"/>
</dbReference>
<keyword evidence="7" id="KW-1185">Reference proteome</keyword>
<evidence type="ECO:0000259" key="4">
    <source>
        <dbReference type="PROSITE" id="PS50003"/>
    </source>
</evidence>
<dbReference type="AlphaFoldDB" id="A0A2A2J8Z8"/>
<proteinExistence type="predicted"/>
<reference evidence="6 7" key="1">
    <citation type="journal article" date="2017" name="Curr. Biol.">
        <title>Genome architecture and evolution of a unichromosomal asexual nematode.</title>
        <authorList>
            <person name="Fradin H."/>
            <person name="Zegar C."/>
            <person name="Gutwein M."/>
            <person name="Lucas J."/>
            <person name="Kovtun M."/>
            <person name="Corcoran D."/>
            <person name="Baugh L.R."/>
            <person name="Kiontke K."/>
            <person name="Gunsalus K."/>
            <person name="Fitch D.H."/>
            <person name="Piano F."/>
        </authorList>
    </citation>
    <scope>NUCLEOTIDE SEQUENCE [LARGE SCALE GENOMIC DNA]</scope>
    <source>
        <strain evidence="6">PF1309</strain>
    </source>
</reference>
<dbReference type="Gene3D" id="2.30.29.30">
    <property type="entry name" value="Pleckstrin-homology domain (PH domain)/Phosphotyrosine-binding domain (PTB)"/>
    <property type="match status" value="1"/>
</dbReference>
<dbReference type="InterPro" id="IPR051213">
    <property type="entry name" value="START_lipid_transfer"/>
</dbReference>
<dbReference type="STRING" id="2018661.A0A2A2J8Z8"/>
<dbReference type="OrthoDB" id="2344588at2759"/>
<evidence type="ECO:0000259" key="5">
    <source>
        <dbReference type="PROSITE" id="PS50848"/>
    </source>
</evidence>
<dbReference type="SMART" id="SM00233">
    <property type="entry name" value="PH"/>
    <property type="match status" value="1"/>
</dbReference>
<dbReference type="InterPro" id="IPR011993">
    <property type="entry name" value="PH-like_dom_sf"/>
</dbReference>
<feature type="domain" description="START" evidence="5">
    <location>
        <begin position="376"/>
        <end position="588"/>
    </location>
</feature>
<dbReference type="GO" id="GO:0008289">
    <property type="term" value="F:lipid binding"/>
    <property type="evidence" value="ECO:0007669"/>
    <property type="project" value="InterPro"/>
</dbReference>
<evidence type="ECO:0000313" key="7">
    <source>
        <dbReference type="Proteomes" id="UP000218231"/>
    </source>
</evidence>
<evidence type="ECO:0000256" key="2">
    <source>
        <dbReference type="ARBA" id="ARBA00022824"/>
    </source>
</evidence>
<dbReference type="SMART" id="SM00234">
    <property type="entry name" value="START"/>
    <property type="match status" value="1"/>
</dbReference>
<name>A0A2A2J8Z8_9BILA</name>
<gene>
    <name evidence="6" type="ORF">WR25_11905</name>
</gene>
<sequence length="594" mass="66936">MDATETNGSLPTAGVLKKWTNFMGGWQERYFEVRDGNLVYYKSKADKAFGCRGSISLRSMSVTLHEFDPTELIVSVAPDISWYLKAPDANWRNLWFHSLTKEVADSDYSSTSTKSHSRNPSLSSTKLHDREEDDESLLISALTELQAYRTMCRDQMQSIERLLEQGNAPTKQSVLSIKATHLAMIANVDHIIDLVKCGKACLRDSKSNVHPLLTPSTPSTPPISSRTSSLHEHEYRSNSISEQASEPSTLKPNSSNLDVTSDCDEWHDADEHSSFGSVDQGEECRESMSSSPSKQSRASHSSRSSPEVEKKEEKEDSGRHGPVHSQSEPILHVEKPPAPVKRNLPFGHYDSLEMPKDHLLFSTVDKLAEEQLKYALAGVEDNVWTLFAEDGPMKMFTRQVEDEGGLPIDPLKALHHVQGVTALEFTHYFYEPVYKMSWDHTLDSMKVVEQISKDTAVLHQLHKTVWPAAARESLFVSHIRRVDHLKRDGCHDLYIVTNKDVKRQDVPLTSSSALRVGLTVSMICETIVKTPEKPLNELTRDDIACNVIYVSQVFPGGWVPVAALRAVYKREYPKFLRTFTEYVKKNLKDKPVVI</sequence>
<feature type="region of interest" description="Disordered" evidence="3">
    <location>
        <begin position="107"/>
        <end position="129"/>
    </location>
</feature>
<dbReference type="Gene3D" id="3.30.530.20">
    <property type="match status" value="1"/>
</dbReference>